<feature type="region of interest" description="Disordered" evidence="1">
    <location>
        <begin position="151"/>
        <end position="267"/>
    </location>
</feature>
<feature type="compositionally biased region" description="Basic and acidic residues" evidence="1">
    <location>
        <begin position="87"/>
        <end position="97"/>
    </location>
</feature>
<sequence>MIIMAEGVAKLRHLKTVQRFTYDVIGGGPSALPAKYHTVLRPPARKSGSLRLARSPIQWRSLFRSRSRQSRPDRDISLAGRALTESDLRDGRADGGRSHGLRSARSYESLVPSRVCHRSSLVLSPDGAPVVSDSARRRPLFRLDSYFDSYSGASRTLPRSRRHERPPLQLPAGPGTERHRTQRADSQPEADRRHPETSSAWGATSRDVPQLPTDGSWSPCGGPVSASASCASRCGGPTPAPADEDATGRASSELPDQEAGPGRLGSPVPAALELLERCLNPADAYENIEQRAAPLSAPPTGQLYQNVAAERSPARAGAAASRQPDEPDAGLYEPIAFSAPCGSAQLAGTRSAPTEPAELRAPHTQTHDKAGQYAEGLPYENVDDGDGEADGAWVYEDVAPAPAVAEESHYEPVGAAAAQQPPVYEQVRQFRRTLREVNSMVRVGSAAQPDEVGGAAQCPAQAAERLSDDDLDKLREEQPPCPAASEEPPSASEEPQCPPASEKPQCPASEESPCPPASEESPCPPASEESQCPPASEESPCPPASEESPCPPASEELQCPPASEELQCPPASEEQCPASEELQCPPASEEQFPASEEPPCPPASEKPQGPVSEESQCPSASEESQCPPASEELQCPPASEEQIPASEEDTVTGEGEAPAAVRAATPPAVVRYRMALSAKGEEDIQESAQSGAERSGRESLASGGHGSAESVGASTSLAGETAASAAGTEPRSRPVSPEPPSEPAAGAAEQPEEPAPGRRTAGAEPPGTEPPDTEPLGTEPPGTEPPEADVKSNQEQQGGVSSIVRAVQTVSQPKPESVAREKANGTDDSAETQATDSLLDSESIAPAQHCTGGDWTADHPAESASGPAESGWEEPAQVRPEARAPTLPEPVAAARSPTWPGHYRTAAVARILPPPEPARPASLCRRPSDLTAARAERCRPGPRRASVRQLLSRFEAAGGGDAAARDEPVPAGGPLTERAVGSVHESTVRGPYALATRSLPRPVTRRRAASPDGCCAAPAARARPPSPAPVRRHLSCQAVAGGASSGDGAPGTAADGAPGTAADGRQRLSPARPDGDTYPSPDPALREPARLAADTPALPVSSTEPSPAADATARQRIEHYKEQRRALLRGRLAAEPAVPARQRAGRPLRRADSLRSPLSAPAADTRPSSAGADSTPAATGARSAGSLPTTLAMAVVGAGGAGAPRPPVSVSRQGSAPEVRRAPQLGKIRHMAARFEPGAVPTL</sequence>
<feature type="region of interest" description="Disordered" evidence="1">
    <location>
        <begin position="1200"/>
        <end position="1224"/>
    </location>
</feature>
<feature type="region of interest" description="Disordered" evidence="1">
    <location>
        <begin position="308"/>
        <end position="371"/>
    </location>
</feature>
<gene>
    <name evidence="2" type="ORF">FJT64_022919</name>
</gene>
<reference evidence="2 3" key="1">
    <citation type="submission" date="2019-07" db="EMBL/GenBank/DDBJ databases">
        <title>Draft genome assembly of a fouling barnacle, Amphibalanus amphitrite (Darwin, 1854): The first reference genome for Thecostraca.</title>
        <authorList>
            <person name="Kim W."/>
        </authorList>
    </citation>
    <scope>NUCLEOTIDE SEQUENCE [LARGE SCALE GENOMIC DNA]</scope>
    <source>
        <strain evidence="2">SNU_AA5</strain>
        <tissue evidence="2">Soma without cirri and trophi</tissue>
    </source>
</reference>
<feature type="compositionally biased region" description="Low complexity" evidence="1">
    <location>
        <begin position="657"/>
        <end position="673"/>
    </location>
</feature>
<proteinExistence type="predicted"/>
<feature type="compositionally biased region" description="Low complexity" evidence="1">
    <location>
        <begin position="712"/>
        <end position="735"/>
    </location>
</feature>
<feature type="compositionally biased region" description="Polar residues" evidence="1">
    <location>
        <begin position="613"/>
        <end position="624"/>
    </location>
</feature>
<feature type="compositionally biased region" description="Low complexity" evidence="1">
    <location>
        <begin position="308"/>
        <end position="322"/>
    </location>
</feature>
<evidence type="ECO:0000256" key="1">
    <source>
        <dbReference type="SAM" id="MobiDB-lite"/>
    </source>
</evidence>
<name>A0A6A4WT87_AMPAM</name>
<accession>A0A6A4WT87</accession>
<feature type="region of interest" description="Disordered" evidence="1">
    <location>
        <begin position="1131"/>
        <end position="1185"/>
    </location>
</feature>
<keyword evidence="3" id="KW-1185">Reference proteome</keyword>
<evidence type="ECO:0000313" key="2">
    <source>
        <dbReference type="EMBL" id="KAF0305438.1"/>
    </source>
</evidence>
<feature type="compositionally biased region" description="Low complexity" evidence="1">
    <location>
        <begin position="483"/>
        <end position="556"/>
    </location>
</feature>
<feature type="compositionally biased region" description="Basic and acidic residues" evidence="1">
    <location>
        <begin position="465"/>
        <end position="478"/>
    </location>
</feature>
<feature type="compositionally biased region" description="Low complexity" evidence="1">
    <location>
        <begin position="757"/>
        <end position="766"/>
    </location>
</feature>
<evidence type="ECO:0000313" key="3">
    <source>
        <dbReference type="Proteomes" id="UP000440578"/>
    </source>
</evidence>
<dbReference type="AlphaFoldDB" id="A0A6A4WT87"/>
<feature type="compositionally biased region" description="Low complexity" evidence="1">
    <location>
        <begin position="1050"/>
        <end position="1063"/>
    </location>
</feature>
<feature type="region of interest" description="Disordered" evidence="1">
    <location>
        <begin position="445"/>
        <end position="1086"/>
    </location>
</feature>
<organism evidence="2 3">
    <name type="scientific">Amphibalanus amphitrite</name>
    <name type="common">Striped barnacle</name>
    <name type="synonym">Balanus amphitrite</name>
    <dbReference type="NCBI Taxonomy" id="1232801"/>
    <lineage>
        <taxon>Eukaryota</taxon>
        <taxon>Metazoa</taxon>
        <taxon>Ecdysozoa</taxon>
        <taxon>Arthropoda</taxon>
        <taxon>Crustacea</taxon>
        <taxon>Multicrustacea</taxon>
        <taxon>Cirripedia</taxon>
        <taxon>Thoracica</taxon>
        <taxon>Thoracicalcarea</taxon>
        <taxon>Balanomorpha</taxon>
        <taxon>Balanoidea</taxon>
        <taxon>Balanidae</taxon>
        <taxon>Amphibalaninae</taxon>
        <taxon>Amphibalanus</taxon>
    </lineage>
</organism>
<dbReference type="OrthoDB" id="6365412at2759"/>
<dbReference type="Proteomes" id="UP000440578">
    <property type="component" value="Unassembled WGS sequence"/>
</dbReference>
<feature type="region of interest" description="Disordered" evidence="1">
    <location>
        <begin position="87"/>
        <end position="109"/>
    </location>
</feature>
<feature type="compositionally biased region" description="Polar residues" evidence="1">
    <location>
        <begin position="831"/>
        <end position="840"/>
    </location>
</feature>
<feature type="region of interest" description="Disordered" evidence="1">
    <location>
        <begin position="63"/>
        <end position="82"/>
    </location>
</feature>
<protein>
    <submittedName>
        <fullName evidence="2">Uncharacterized protein</fullName>
    </submittedName>
</protein>
<feature type="compositionally biased region" description="Basic and acidic residues" evidence="1">
    <location>
        <begin position="357"/>
        <end position="370"/>
    </location>
</feature>
<comment type="caution">
    <text evidence="2">The sequence shown here is derived from an EMBL/GenBank/DDBJ whole genome shotgun (WGS) entry which is preliminary data.</text>
</comment>
<feature type="compositionally biased region" description="Polar residues" evidence="1">
    <location>
        <begin position="791"/>
        <end position="800"/>
    </location>
</feature>
<dbReference type="EMBL" id="VIIS01000752">
    <property type="protein sequence ID" value="KAF0305438.1"/>
    <property type="molecule type" value="Genomic_DNA"/>
</dbReference>